<evidence type="ECO:0000256" key="2">
    <source>
        <dbReference type="SAM" id="Phobius"/>
    </source>
</evidence>
<gene>
    <name evidence="3" type="ORF">J5N97_012703</name>
</gene>
<reference evidence="3" key="2">
    <citation type="journal article" date="2022" name="Hortic Res">
        <title>The genome of Dioscorea zingiberensis sheds light on the biosynthesis, origin and evolution of the medicinally important diosgenin saponins.</title>
        <authorList>
            <person name="Li Y."/>
            <person name="Tan C."/>
            <person name="Li Z."/>
            <person name="Guo J."/>
            <person name="Li S."/>
            <person name="Chen X."/>
            <person name="Wang C."/>
            <person name="Dai X."/>
            <person name="Yang H."/>
            <person name="Song W."/>
            <person name="Hou L."/>
            <person name="Xu J."/>
            <person name="Tong Z."/>
            <person name="Xu A."/>
            <person name="Yuan X."/>
            <person name="Wang W."/>
            <person name="Yang Q."/>
            <person name="Chen L."/>
            <person name="Sun Z."/>
            <person name="Wang K."/>
            <person name="Pan B."/>
            <person name="Chen J."/>
            <person name="Bao Y."/>
            <person name="Liu F."/>
            <person name="Qi X."/>
            <person name="Gang D.R."/>
            <person name="Wen J."/>
            <person name="Li J."/>
        </authorList>
    </citation>
    <scope>NUCLEOTIDE SEQUENCE</scope>
    <source>
        <strain evidence="3">Dzin_1.0</strain>
    </source>
</reference>
<sequence>MDEHSDLDDWEILPASGGFNGVVVEAIQSDYFSLNFTKPIGAAVPESDLVSSISSDDGSASVDALESGDGEPMELESGDGELNEMMVSNNEDLVNSISTNHGSASVIESVSSNDDVPLIEHGGIAEVFSGEDGVDLGVVDRESRTGEADKVEADSDPDVLPVAETEKREMAWWKMPIELLKNYGVNVNPVYCLPVAAVAIFGLVVVGNRLYTMQQQSRKTTPVKISVEQQNAYQVMVRAAHLNKACSITRQVPVIRSSQHHEGAISWPIVTLK</sequence>
<dbReference type="PANTHER" id="PTHR33646:SF6">
    <property type="entry name" value="TRANSMEMBRANE PROTEIN"/>
    <property type="match status" value="1"/>
</dbReference>
<evidence type="ECO:0000256" key="1">
    <source>
        <dbReference type="SAM" id="MobiDB-lite"/>
    </source>
</evidence>
<dbReference type="OrthoDB" id="1931521at2759"/>
<dbReference type="EMBL" id="JAGGNH010000003">
    <property type="protein sequence ID" value="KAJ0977229.1"/>
    <property type="molecule type" value="Genomic_DNA"/>
</dbReference>
<feature type="region of interest" description="Disordered" evidence="1">
    <location>
        <begin position="50"/>
        <end position="76"/>
    </location>
</feature>
<comment type="caution">
    <text evidence="3">The sequence shown here is derived from an EMBL/GenBank/DDBJ whole genome shotgun (WGS) entry which is preliminary data.</text>
</comment>
<name>A0A9D5CQJ2_9LILI</name>
<keyword evidence="2" id="KW-1133">Transmembrane helix</keyword>
<keyword evidence="2" id="KW-0812">Transmembrane</keyword>
<feature type="compositionally biased region" description="Acidic residues" evidence="1">
    <location>
        <begin position="66"/>
        <end position="76"/>
    </location>
</feature>
<keyword evidence="4" id="KW-1185">Reference proteome</keyword>
<accession>A0A9D5CQJ2</accession>
<protein>
    <submittedName>
        <fullName evidence="3">Uncharacterized protein</fullName>
    </submittedName>
</protein>
<reference evidence="3" key="1">
    <citation type="submission" date="2021-03" db="EMBL/GenBank/DDBJ databases">
        <authorList>
            <person name="Li Z."/>
            <person name="Yang C."/>
        </authorList>
    </citation>
    <scope>NUCLEOTIDE SEQUENCE</scope>
    <source>
        <strain evidence="3">Dzin_1.0</strain>
        <tissue evidence="3">Leaf</tissue>
    </source>
</reference>
<feature type="compositionally biased region" description="Low complexity" evidence="1">
    <location>
        <begin position="50"/>
        <end position="65"/>
    </location>
</feature>
<evidence type="ECO:0000313" key="3">
    <source>
        <dbReference type="EMBL" id="KAJ0977229.1"/>
    </source>
</evidence>
<dbReference type="InterPro" id="IPR045883">
    <property type="entry name" value="At4g13530-like"/>
</dbReference>
<feature type="transmembrane region" description="Helical" evidence="2">
    <location>
        <begin position="193"/>
        <end position="211"/>
    </location>
</feature>
<dbReference type="PANTHER" id="PTHR33646">
    <property type="entry name" value="GB|AAF00631.1"/>
    <property type="match status" value="1"/>
</dbReference>
<dbReference type="AlphaFoldDB" id="A0A9D5CQJ2"/>
<dbReference type="Proteomes" id="UP001085076">
    <property type="component" value="Miscellaneous, Linkage group lg03"/>
</dbReference>
<organism evidence="3 4">
    <name type="scientific">Dioscorea zingiberensis</name>
    <dbReference type="NCBI Taxonomy" id="325984"/>
    <lineage>
        <taxon>Eukaryota</taxon>
        <taxon>Viridiplantae</taxon>
        <taxon>Streptophyta</taxon>
        <taxon>Embryophyta</taxon>
        <taxon>Tracheophyta</taxon>
        <taxon>Spermatophyta</taxon>
        <taxon>Magnoliopsida</taxon>
        <taxon>Liliopsida</taxon>
        <taxon>Dioscoreales</taxon>
        <taxon>Dioscoreaceae</taxon>
        <taxon>Dioscorea</taxon>
    </lineage>
</organism>
<evidence type="ECO:0000313" key="4">
    <source>
        <dbReference type="Proteomes" id="UP001085076"/>
    </source>
</evidence>
<proteinExistence type="predicted"/>
<keyword evidence="2" id="KW-0472">Membrane</keyword>